<reference evidence="7 8" key="1">
    <citation type="submission" date="2010-05" db="EMBL/GenBank/DDBJ databases">
        <title>The Genome Sequence of Thecamonas trahens ATCC 50062.</title>
        <authorList>
            <consortium name="The Broad Institute Genome Sequencing Platform"/>
            <person name="Russ C."/>
            <person name="Cuomo C."/>
            <person name="Shea T."/>
            <person name="Young S.K."/>
            <person name="Zeng Q."/>
            <person name="Koehrsen M."/>
            <person name="Haas B."/>
            <person name="Borodovsky M."/>
            <person name="Guigo R."/>
            <person name="Alvarado L."/>
            <person name="Berlin A."/>
            <person name="Bochicchio J."/>
            <person name="Borenstein D."/>
            <person name="Chapman S."/>
            <person name="Chen Z."/>
            <person name="Freedman E."/>
            <person name="Gellesch M."/>
            <person name="Goldberg J."/>
            <person name="Griggs A."/>
            <person name="Gujja S."/>
            <person name="Heilman E."/>
            <person name="Heiman D."/>
            <person name="Hepburn T."/>
            <person name="Howarth C."/>
            <person name="Jen D."/>
            <person name="Larson L."/>
            <person name="Mehta T."/>
            <person name="Park D."/>
            <person name="Pearson M."/>
            <person name="Roberts A."/>
            <person name="Saif S."/>
            <person name="Shenoy N."/>
            <person name="Sisk P."/>
            <person name="Stolte C."/>
            <person name="Sykes S."/>
            <person name="Thomson T."/>
            <person name="Walk T."/>
            <person name="White J."/>
            <person name="Yandava C."/>
            <person name="Burger G."/>
            <person name="Gray M.W."/>
            <person name="Holland P.W.H."/>
            <person name="King N."/>
            <person name="Lang F.B.F."/>
            <person name="Roger A.J."/>
            <person name="Ruiz-Trillo I."/>
            <person name="Lander E."/>
            <person name="Nusbaum C."/>
        </authorList>
    </citation>
    <scope>NUCLEOTIDE SEQUENCE [LARGE SCALE GENOMIC DNA]</scope>
    <source>
        <strain evidence="7 8">ATCC 50062</strain>
    </source>
</reference>
<dbReference type="InterPro" id="IPR010796">
    <property type="entry name" value="C2_B9-type_dom"/>
</dbReference>
<keyword evidence="8" id="KW-1185">Reference proteome</keyword>
<evidence type="ECO:0000313" key="7">
    <source>
        <dbReference type="EMBL" id="KNC46775.1"/>
    </source>
</evidence>
<comment type="subcellular location">
    <subcellularLocation>
        <location evidence="1">Cytoplasm</location>
        <location evidence="1">Cytoskeleton</location>
        <location evidence="1">Cilium basal body</location>
    </subcellularLocation>
</comment>
<keyword evidence="3" id="KW-0970">Cilium biogenesis/degradation</keyword>
<organism evidence="7 8">
    <name type="scientific">Thecamonas trahens ATCC 50062</name>
    <dbReference type="NCBI Taxonomy" id="461836"/>
    <lineage>
        <taxon>Eukaryota</taxon>
        <taxon>Apusozoa</taxon>
        <taxon>Apusomonadida</taxon>
        <taxon>Apusomonadidae</taxon>
        <taxon>Thecamonas</taxon>
    </lineage>
</organism>
<dbReference type="STRING" id="461836.A0A0L0D3I7"/>
<dbReference type="AlphaFoldDB" id="A0A0L0D3I7"/>
<proteinExistence type="predicted"/>
<keyword evidence="4" id="KW-0206">Cytoskeleton</keyword>
<evidence type="ECO:0000256" key="4">
    <source>
        <dbReference type="ARBA" id="ARBA00023212"/>
    </source>
</evidence>
<evidence type="ECO:0000256" key="6">
    <source>
        <dbReference type="ARBA" id="ARBA00039272"/>
    </source>
</evidence>
<dbReference type="GO" id="GO:0060271">
    <property type="term" value="P:cilium assembly"/>
    <property type="evidence" value="ECO:0007669"/>
    <property type="project" value="TreeGrafter"/>
</dbReference>
<name>A0A0L0D3I7_THETB</name>
<keyword evidence="5" id="KW-0966">Cell projection</keyword>
<dbReference type="GeneID" id="25562822"/>
<protein>
    <recommendedName>
        <fullName evidence="6">B9 domain-containing protein 2</fullName>
    </recommendedName>
</protein>
<dbReference type="OMA" id="FELECPT"/>
<evidence type="ECO:0000256" key="1">
    <source>
        <dbReference type="ARBA" id="ARBA00004120"/>
    </source>
</evidence>
<evidence type="ECO:0000256" key="2">
    <source>
        <dbReference type="ARBA" id="ARBA00022490"/>
    </source>
</evidence>
<dbReference type="PROSITE" id="PS51381">
    <property type="entry name" value="C2_B9"/>
    <property type="match status" value="1"/>
</dbReference>
<dbReference type="EMBL" id="GL349444">
    <property type="protein sequence ID" value="KNC46775.1"/>
    <property type="molecule type" value="Genomic_DNA"/>
</dbReference>
<keyword evidence="2" id="KW-0963">Cytoplasm</keyword>
<sequence length="194" mass="21103">MAEVHVIGEIAGASGFPSSSLFCKWSLEVGASGAVIGRGGEGGEAYAAAEGWRKISGTTSGRTQVDAPADDAPTVWAHPFDVHYALSTVVGWPRLKVEVWHQDRYGRDELYGYGFVHLPTAPGAHELDIATWRPARSWWDSLKAFFLGGSPELVNDDVVTAPLDRFNLQTESMGFVHVSVNVIHRHFAENDVQA</sequence>
<dbReference type="eggNOG" id="KOG4028">
    <property type="taxonomic scope" value="Eukaryota"/>
</dbReference>
<dbReference type="Pfam" id="PF07162">
    <property type="entry name" value="B9-C2"/>
    <property type="match status" value="1"/>
</dbReference>
<dbReference type="Proteomes" id="UP000054408">
    <property type="component" value="Unassembled WGS sequence"/>
</dbReference>
<evidence type="ECO:0000256" key="3">
    <source>
        <dbReference type="ARBA" id="ARBA00022794"/>
    </source>
</evidence>
<dbReference type="RefSeq" id="XP_013760052.1">
    <property type="nucleotide sequence ID" value="XM_013904598.1"/>
</dbReference>
<dbReference type="GO" id="GO:0036038">
    <property type="term" value="C:MKS complex"/>
    <property type="evidence" value="ECO:0007669"/>
    <property type="project" value="TreeGrafter"/>
</dbReference>
<evidence type="ECO:0000256" key="5">
    <source>
        <dbReference type="ARBA" id="ARBA00023273"/>
    </source>
</evidence>
<dbReference type="OrthoDB" id="184109at2759"/>
<evidence type="ECO:0000313" key="8">
    <source>
        <dbReference type="Proteomes" id="UP000054408"/>
    </source>
</evidence>
<gene>
    <name evidence="7" type="ORF">AMSG_03203</name>
</gene>
<accession>A0A0L0D3I7</accession>
<dbReference type="PANTHER" id="PTHR12968">
    <property type="entry name" value="B9 DOMAIN-CONTAINING"/>
    <property type="match status" value="1"/>
</dbReference>
<dbReference type="PANTHER" id="PTHR12968:SF2">
    <property type="entry name" value="B9 DOMAIN-CONTAINING PROTEIN 2"/>
    <property type="match status" value="1"/>
</dbReference>